<dbReference type="PANTHER" id="PTHR46577:SF2">
    <property type="entry name" value="TRANSCRIPTIONAL REGULATORY PROTEIN"/>
    <property type="match status" value="1"/>
</dbReference>
<evidence type="ECO:0000256" key="1">
    <source>
        <dbReference type="ARBA" id="ARBA00001933"/>
    </source>
</evidence>
<accession>A0ABW3UDB1</accession>
<evidence type="ECO:0000256" key="4">
    <source>
        <dbReference type="ARBA" id="ARBA00022898"/>
    </source>
</evidence>
<dbReference type="InterPro" id="IPR000524">
    <property type="entry name" value="Tscrpt_reg_HTH_GntR"/>
</dbReference>
<dbReference type="PROSITE" id="PS50949">
    <property type="entry name" value="HTH_GNTR"/>
    <property type="match status" value="1"/>
</dbReference>
<keyword evidence="10" id="KW-1185">Reference proteome</keyword>
<keyword evidence="4" id="KW-0663">Pyridoxal phosphate</keyword>
<dbReference type="RefSeq" id="WP_345593799.1">
    <property type="nucleotide sequence ID" value="NZ_BAABJG010000047.1"/>
</dbReference>
<comment type="similarity">
    <text evidence="2">In the C-terminal section; belongs to the class-I pyridoxal-phosphate-dependent aminotransferase family.</text>
</comment>
<protein>
    <submittedName>
        <fullName evidence="9">PLP-dependent aminotransferase family protein</fullName>
    </submittedName>
</protein>
<dbReference type="GO" id="GO:0008483">
    <property type="term" value="F:transaminase activity"/>
    <property type="evidence" value="ECO:0007669"/>
    <property type="project" value="UniProtKB-KW"/>
</dbReference>
<dbReference type="InterPro" id="IPR015424">
    <property type="entry name" value="PyrdxlP-dep_Trfase"/>
</dbReference>
<gene>
    <name evidence="9" type="ORF">ACFQ4B_00180</name>
</gene>
<dbReference type="InterPro" id="IPR015421">
    <property type="entry name" value="PyrdxlP-dep_Trfase_major"/>
</dbReference>
<dbReference type="InterPro" id="IPR036390">
    <property type="entry name" value="WH_DNA-bd_sf"/>
</dbReference>
<keyword evidence="3 9" id="KW-0032">Aminotransferase</keyword>
<name>A0ABW3UDB1_9BACL</name>
<comment type="cofactor">
    <cofactor evidence="1">
        <name>pyridoxal 5'-phosphate</name>
        <dbReference type="ChEBI" id="CHEBI:597326"/>
    </cofactor>
</comment>
<dbReference type="InterPro" id="IPR004839">
    <property type="entry name" value="Aminotransferase_I/II_large"/>
</dbReference>
<feature type="domain" description="HTH gntR-type" evidence="8">
    <location>
        <begin position="11"/>
        <end position="79"/>
    </location>
</feature>
<dbReference type="EMBL" id="JBHTLU010000003">
    <property type="protein sequence ID" value="MFD1218519.1"/>
    <property type="molecule type" value="Genomic_DNA"/>
</dbReference>
<evidence type="ECO:0000256" key="2">
    <source>
        <dbReference type="ARBA" id="ARBA00005384"/>
    </source>
</evidence>
<dbReference type="Gene3D" id="3.40.640.10">
    <property type="entry name" value="Type I PLP-dependent aspartate aminotransferase-like (Major domain)"/>
    <property type="match status" value="1"/>
</dbReference>
<dbReference type="SMART" id="SM00345">
    <property type="entry name" value="HTH_GNTR"/>
    <property type="match status" value="1"/>
</dbReference>
<evidence type="ECO:0000256" key="7">
    <source>
        <dbReference type="ARBA" id="ARBA00023163"/>
    </source>
</evidence>
<sequence length="482" mass="54084">MAWKPDTLSDVPLFRQIYMHYEQEIIRGTLLPGDPLPTERELAFKLGINRSTVSAAYEELKAMGLVQSVQGSGTRVCESMWDEMPSRTPNWERYSYRRPFDPTSSIVKRTISAFAYPGIINLTKGELSPDLMPLDLLHQLASEIDFSLPFSYYANFKGDFELRQALSELLQSHLNLTADPSQILITAGVKHALHLISHTLLQPGDAVAVEGPSYLYGMQVFSPAGLRMVKLPVDKYGLIPEKLPELYHKYRVRMVFINPTYQNPTGTTLPLARRKKLMELCEELRLPIVEDDPYGLLQLNNTSGPIPPLKALQGGERFVIYLGTLSKIATPGMRIGWVVAPPPVLAQLAEAKDRMGYSTSHPGERLARHYLTHPDFSARLDRICEVLRKRRQVMLQAIRKYVGDEAEIFAPLSPAGGFYVGLKVKRRGWTDKELLEAGIREGVIVSSGTIYGADRGFIRLTYASVDEDLITEGLVRLGKALR</sequence>
<evidence type="ECO:0000256" key="3">
    <source>
        <dbReference type="ARBA" id="ARBA00022576"/>
    </source>
</evidence>
<dbReference type="Proteomes" id="UP001597180">
    <property type="component" value="Unassembled WGS sequence"/>
</dbReference>
<dbReference type="Gene3D" id="3.90.1150.10">
    <property type="entry name" value="Aspartate Aminotransferase, domain 1"/>
    <property type="match status" value="1"/>
</dbReference>
<evidence type="ECO:0000256" key="6">
    <source>
        <dbReference type="ARBA" id="ARBA00023125"/>
    </source>
</evidence>
<organism evidence="9 10">
    <name type="scientific">Paenibacillus vulneris</name>
    <dbReference type="NCBI Taxonomy" id="1133364"/>
    <lineage>
        <taxon>Bacteria</taxon>
        <taxon>Bacillati</taxon>
        <taxon>Bacillota</taxon>
        <taxon>Bacilli</taxon>
        <taxon>Bacillales</taxon>
        <taxon>Paenibacillaceae</taxon>
        <taxon>Paenibacillus</taxon>
    </lineage>
</organism>
<evidence type="ECO:0000259" key="8">
    <source>
        <dbReference type="PROSITE" id="PS50949"/>
    </source>
</evidence>
<dbReference type="CDD" id="cd07377">
    <property type="entry name" value="WHTH_GntR"/>
    <property type="match status" value="1"/>
</dbReference>
<reference evidence="10" key="1">
    <citation type="journal article" date="2019" name="Int. J. Syst. Evol. Microbiol.">
        <title>The Global Catalogue of Microorganisms (GCM) 10K type strain sequencing project: providing services to taxonomists for standard genome sequencing and annotation.</title>
        <authorList>
            <consortium name="The Broad Institute Genomics Platform"/>
            <consortium name="The Broad Institute Genome Sequencing Center for Infectious Disease"/>
            <person name="Wu L."/>
            <person name="Ma J."/>
        </authorList>
    </citation>
    <scope>NUCLEOTIDE SEQUENCE [LARGE SCALE GENOMIC DNA]</scope>
    <source>
        <strain evidence="10">CCUG 53270</strain>
    </source>
</reference>
<evidence type="ECO:0000313" key="10">
    <source>
        <dbReference type="Proteomes" id="UP001597180"/>
    </source>
</evidence>
<dbReference type="InterPro" id="IPR036388">
    <property type="entry name" value="WH-like_DNA-bd_sf"/>
</dbReference>
<keyword evidence="6" id="KW-0238">DNA-binding</keyword>
<dbReference type="SUPFAM" id="SSF46785">
    <property type="entry name" value="Winged helix' DNA-binding domain"/>
    <property type="match status" value="1"/>
</dbReference>
<keyword evidence="3 9" id="KW-0808">Transferase</keyword>
<dbReference type="Pfam" id="PF00155">
    <property type="entry name" value="Aminotran_1_2"/>
    <property type="match status" value="1"/>
</dbReference>
<keyword evidence="7" id="KW-0804">Transcription</keyword>
<proteinExistence type="inferred from homology"/>
<dbReference type="InterPro" id="IPR051446">
    <property type="entry name" value="HTH_trans_reg/aminotransferase"/>
</dbReference>
<dbReference type="InterPro" id="IPR015422">
    <property type="entry name" value="PyrdxlP-dep_Trfase_small"/>
</dbReference>
<dbReference type="SUPFAM" id="SSF53383">
    <property type="entry name" value="PLP-dependent transferases"/>
    <property type="match status" value="1"/>
</dbReference>
<evidence type="ECO:0000256" key="5">
    <source>
        <dbReference type="ARBA" id="ARBA00023015"/>
    </source>
</evidence>
<dbReference type="CDD" id="cd00609">
    <property type="entry name" value="AAT_like"/>
    <property type="match status" value="1"/>
</dbReference>
<dbReference type="PANTHER" id="PTHR46577">
    <property type="entry name" value="HTH-TYPE TRANSCRIPTIONAL REGULATORY PROTEIN GABR"/>
    <property type="match status" value="1"/>
</dbReference>
<keyword evidence="5" id="KW-0805">Transcription regulation</keyword>
<dbReference type="PRINTS" id="PR00035">
    <property type="entry name" value="HTHGNTR"/>
</dbReference>
<comment type="caution">
    <text evidence="9">The sequence shown here is derived from an EMBL/GenBank/DDBJ whole genome shotgun (WGS) entry which is preliminary data.</text>
</comment>
<dbReference type="Pfam" id="PF00392">
    <property type="entry name" value="GntR"/>
    <property type="match status" value="1"/>
</dbReference>
<dbReference type="Gene3D" id="1.10.10.10">
    <property type="entry name" value="Winged helix-like DNA-binding domain superfamily/Winged helix DNA-binding domain"/>
    <property type="match status" value="1"/>
</dbReference>
<evidence type="ECO:0000313" key="9">
    <source>
        <dbReference type="EMBL" id="MFD1218519.1"/>
    </source>
</evidence>